<feature type="non-terminal residue" evidence="1">
    <location>
        <position position="1"/>
    </location>
</feature>
<proteinExistence type="predicted"/>
<protein>
    <submittedName>
        <fullName evidence="1">Uncharacterized protein</fullName>
    </submittedName>
</protein>
<reference evidence="1" key="1">
    <citation type="journal article" date="2021" name="Proc. Natl. Acad. Sci. U.S.A.">
        <title>Three genomes in the algal genus Volvox reveal the fate of a haploid sex-determining region after a transition to homothallism.</title>
        <authorList>
            <person name="Yamamoto K."/>
            <person name="Hamaji T."/>
            <person name="Kawai-Toyooka H."/>
            <person name="Matsuzaki R."/>
            <person name="Takahashi F."/>
            <person name="Nishimura Y."/>
            <person name="Kawachi M."/>
            <person name="Noguchi H."/>
            <person name="Minakuchi Y."/>
            <person name="Umen J.G."/>
            <person name="Toyoda A."/>
            <person name="Nozaki H."/>
        </authorList>
    </citation>
    <scope>NUCLEOTIDE SEQUENCE</scope>
    <source>
        <strain evidence="1">NIES-3786</strain>
    </source>
</reference>
<sequence>ASPPSNTPRLSHVSGFFAGMELLLTAPGHHHHHHHHQQRQRAITDFFNRSGGFTQEKDEAVNTHPIIYTTQPTLDNAAQTAASPLDQARAHTVADFSTRLHSFAALGIPKHGWDRVGPQHPILAIVGVQMRCESPVEITSHGAERADQ</sequence>
<dbReference type="Proteomes" id="UP000747110">
    <property type="component" value="Unassembled WGS sequence"/>
</dbReference>
<organism evidence="1 2">
    <name type="scientific">Volvox reticuliferus</name>
    <dbReference type="NCBI Taxonomy" id="1737510"/>
    <lineage>
        <taxon>Eukaryota</taxon>
        <taxon>Viridiplantae</taxon>
        <taxon>Chlorophyta</taxon>
        <taxon>core chlorophytes</taxon>
        <taxon>Chlorophyceae</taxon>
        <taxon>CS clade</taxon>
        <taxon>Chlamydomonadales</taxon>
        <taxon>Volvocaceae</taxon>
        <taxon>Volvox</taxon>
    </lineage>
</organism>
<name>A0A8J4FWV1_9CHLO</name>
<dbReference type="EMBL" id="BNCP01000053">
    <property type="protein sequence ID" value="GIL89965.1"/>
    <property type="molecule type" value="Genomic_DNA"/>
</dbReference>
<accession>A0A8J4FWV1</accession>
<dbReference type="AlphaFoldDB" id="A0A8J4FWV1"/>
<evidence type="ECO:0000313" key="2">
    <source>
        <dbReference type="Proteomes" id="UP000747110"/>
    </source>
</evidence>
<gene>
    <name evidence="1" type="ORF">Vretifemale_17702</name>
</gene>
<comment type="caution">
    <text evidence="1">The sequence shown here is derived from an EMBL/GenBank/DDBJ whole genome shotgun (WGS) entry which is preliminary data.</text>
</comment>
<evidence type="ECO:0000313" key="1">
    <source>
        <dbReference type="EMBL" id="GIL89965.1"/>
    </source>
</evidence>
<keyword evidence="2" id="KW-1185">Reference proteome</keyword>
<feature type="non-terminal residue" evidence="1">
    <location>
        <position position="148"/>
    </location>
</feature>